<feature type="domain" description="Cystatin" evidence="3">
    <location>
        <begin position="30"/>
        <end position="79"/>
    </location>
</feature>
<dbReference type="PANTHER" id="PTHR47364:SF2">
    <property type="entry name" value="CYSTEINE PROTEINASE INHIBITOR 5"/>
    <property type="match status" value="1"/>
</dbReference>
<dbReference type="STRING" id="81972.D7LRI3"/>
<dbReference type="Gene3D" id="3.10.450.10">
    <property type="match status" value="1"/>
</dbReference>
<proteinExistence type="predicted"/>
<accession>D7LRI3</accession>
<dbReference type="Gramene" id="scaffold_501744.1">
    <property type="protein sequence ID" value="scaffold_501744.1"/>
    <property type="gene ID" value="scaffold_501744.1"/>
</dbReference>
<dbReference type="CDD" id="cd00042">
    <property type="entry name" value="CY"/>
    <property type="match status" value="1"/>
</dbReference>
<dbReference type="GO" id="GO:0004869">
    <property type="term" value="F:cysteine-type endopeptidase inhibitor activity"/>
    <property type="evidence" value="ECO:0007669"/>
    <property type="project" value="UniProtKB-KW"/>
</dbReference>
<evidence type="ECO:0000259" key="3">
    <source>
        <dbReference type="Pfam" id="PF16845"/>
    </source>
</evidence>
<gene>
    <name evidence="4" type="ORF">ARALYDRAFT_906040</name>
</gene>
<reference evidence="5" key="1">
    <citation type="journal article" date="2011" name="Nat. Genet.">
        <title>The Arabidopsis lyrata genome sequence and the basis of rapid genome size change.</title>
        <authorList>
            <person name="Hu T.T."/>
            <person name="Pattyn P."/>
            <person name="Bakker E.G."/>
            <person name="Cao J."/>
            <person name="Cheng J.-F."/>
            <person name="Clark R.M."/>
            <person name="Fahlgren N."/>
            <person name="Fawcett J.A."/>
            <person name="Grimwood J."/>
            <person name="Gundlach H."/>
            <person name="Haberer G."/>
            <person name="Hollister J.D."/>
            <person name="Ossowski S."/>
            <person name="Ottilar R.P."/>
            <person name="Salamov A.A."/>
            <person name="Schneeberger K."/>
            <person name="Spannagl M."/>
            <person name="Wang X."/>
            <person name="Yang L."/>
            <person name="Nasrallah M.E."/>
            <person name="Bergelson J."/>
            <person name="Carrington J.C."/>
            <person name="Gaut B.S."/>
            <person name="Schmutz J."/>
            <person name="Mayer K.F.X."/>
            <person name="Van de Peer Y."/>
            <person name="Grigoriev I.V."/>
            <person name="Nordborg M."/>
            <person name="Weigel D."/>
            <person name="Guo Y.-L."/>
        </authorList>
    </citation>
    <scope>NUCLEOTIDE SEQUENCE [LARGE SCALE GENOMIC DNA]</scope>
    <source>
        <strain evidence="5">cv. MN47</strain>
    </source>
</reference>
<evidence type="ECO:0000256" key="1">
    <source>
        <dbReference type="ARBA" id="ARBA00022690"/>
    </source>
</evidence>
<name>D7LRI3_ARALL</name>
<keyword evidence="2" id="KW-0789">Thiol protease inhibitor</keyword>
<dbReference type="Proteomes" id="UP000008694">
    <property type="component" value="Unassembled WGS sequence"/>
</dbReference>
<evidence type="ECO:0000313" key="4">
    <source>
        <dbReference type="EMBL" id="EFH52134.1"/>
    </source>
</evidence>
<sequence>MDTVIDEKIRVKEMMMKELAGGIDGGWSPIKDIKDPCIDVIAKFAVSEFNKQSNSSLKFQTVVSGNMQFVCGINYQLATAGCQ</sequence>
<dbReference type="AlphaFoldDB" id="D7LRI3"/>
<dbReference type="HOGENOM" id="CLU_2545720_0_0_1"/>
<dbReference type="SUPFAM" id="SSF54403">
    <property type="entry name" value="Cystatin/monellin"/>
    <property type="match status" value="1"/>
</dbReference>
<dbReference type="PANTHER" id="PTHR47364">
    <property type="entry name" value="CYSTEINE PROTEINASE INHIBITOR 5"/>
    <property type="match status" value="1"/>
</dbReference>
<dbReference type="InterPro" id="IPR000010">
    <property type="entry name" value="Cystatin_dom"/>
</dbReference>
<dbReference type="EMBL" id="GL348717">
    <property type="protein sequence ID" value="EFH52134.1"/>
    <property type="molecule type" value="Genomic_DNA"/>
</dbReference>
<evidence type="ECO:0000256" key="2">
    <source>
        <dbReference type="ARBA" id="ARBA00022704"/>
    </source>
</evidence>
<evidence type="ECO:0000313" key="5">
    <source>
        <dbReference type="Proteomes" id="UP000008694"/>
    </source>
</evidence>
<keyword evidence="5" id="KW-1185">Reference proteome</keyword>
<keyword evidence="1" id="KW-0646">Protease inhibitor</keyword>
<organism evidence="5">
    <name type="scientific">Arabidopsis lyrata subsp. lyrata</name>
    <name type="common">Lyre-leaved rock-cress</name>
    <dbReference type="NCBI Taxonomy" id="81972"/>
    <lineage>
        <taxon>Eukaryota</taxon>
        <taxon>Viridiplantae</taxon>
        <taxon>Streptophyta</taxon>
        <taxon>Embryophyta</taxon>
        <taxon>Tracheophyta</taxon>
        <taxon>Spermatophyta</taxon>
        <taxon>Magnoliopsida</taxon>
        <taxon>eudicotyledons</taxon>
        <taxon>Gunneridae</taxon>
        <taxon>Pentapetalae</taxon>
        <taxon>rosids</taxon>
        <taxon>malvids</taxon>
        <taxon>Brassicales</taxon>
        <taxon>Brassicaceae</taxon>
        <taxon>Camelineae</taxon>
        <taxon>Arabidopsis</taxon>
    </lineage>
</organism>
<protein>
    <recommendedName>
        <fullName evidence="3">Cystatin domain-containing protein</fullName>
    </recommendedName>
</protein>
<dbReference type="Pfam" id="PF16845">
    <property type="entry name" value="SQAPI"/>
    <property type="match status" value="1"/>
</dbReference>
<dbReference type="InterPro" id="IPR046350">
    <property type="entry name" value="Cystatin_sf"/>
</dbReference>